<dbReference type="EMBL" id="BMOK01000004">
    <property type="protein sequence ID" value="GGL50621.1"/>
    <property type="molecule type" value="Genomic_DNA"/>
</dbReference>
<dbReference type="SUPFAM" id="SSF53448">
    <property type="entry name" value="Nucleotide-diphospho-sugar transferases"/>
    <property type="match status" value="1"/>
</dbReference>
<reference evidence="5" key="2">
    <citation type="submission" date="2020-09" db="EMBL/GenBank/DDBJ databases">
        <authorList>
            <person name="Sun Q."/>
            <person name="Ohkuma M."/>
        </authorList>
    </citation>
    <scope>NUCLEOTIDE SEQUENCE</scope>
    <source>
        <strain evidence="5">JCM 15325</strain>
    </source>
</reference>
<dbReference type="Gene3D" id="3.90.550.10">
    <property type="entry name" value="Spore Coat Polysaccharide Biosynthesis Protein SpsA, Chain A"/>
    <property type="match status" value="1"/>
</dbReference>
<dbReference type="PANTHER" id="PTHR22916:SF51">
    <property type="entry name" value="GLYCOSYLTRANSFERASE EPSH-RELATED"/>
    <property type="match status" value="1"/>
</dbReference>
<evidence type="ECO:0000256" key="2">
    <source>
        <dbReference type="ARBA" id="ARBA00022676"/>
    </source>
</evidence>
<evidence type="ECO:0000256" key="1">
    <source>
        <dbReference type="ARBA" id="ARBA00006739"/>
    </source>
</evidence>
<dbReference type="AlphaFoldDB" id="A0A917S1N8"/>
<dbReference type="Pfam" id="PF00535">
    <property type="entry name" value="Glycos_transf_2"/>
    <property type="match status" value="1"/>
</dbReference>
<keyword evidence="2" id="KW-0328">Glycosyltransferase</keyword>
<dbReference type="CDD" id="cd00761">
    <property type="entry name" value="Glyco_tranf_GTA_type"/>
    <property type="match status" value="1"/>
</dbReference>
<keyword evidence="3 5" id="KW-0808">Transferase</keyword>
<dbReference type="PANTHER" id="PTHR22916">
    <property type="entry name" value="GLYCOSYLTRANSFERASE"/>
    <property type="match status" value="1"/>
</dbReference>
<feature type="domain" description="Glycosyltransferase 2-like" evidence="4">
    <location>
        <begin position="7"/>
        <end position="143"/>
    </location>
</feature>
<keyword evidence="6" id="KW-1185">Reference proteome</keyword>
<name>A0A917S1N8_9BACL</name>
<evidence type="ECO:0000313" key="6">
    <source>
        <dbReference type="Proteomes" id="UP000654670"/>
    </source>
</evidence>
<evidence type="ECO:0000313" key="5">
    <source>
        <dbReference type="EMBL" id="GGL50621.1"/>
    </source>
</evidence>
<dbReference type="GO" id="GO:0016757">
    <property type="term" value="F:glycosyltransferase activity"/>
    <property type="evidence" value="ECO:0007669"/>
    <property type="project" value="UniProtKB-KW"/>
</dbReference>
<reference evidence="5" key="1">
    <citation type="journal article" date="2014" name="Int. J. Syst. Evol. Microbiol.">
        <title>Complete genome sequence of Corynebacterium casei LMG S-19264T (=DSM 44701T), isolated from a smear-ripened cheese.</title>
        <authorList>
            <consortium name="US DOE Joint Genome Institute (JGI-PGF)"/>
            <person name="Walter F."/>
            <person name="Albersmeier A."/>
            <person name="Kalinowski J."/>
            <person name="Ruckert C."/>
        </authorList>
    </citation>
    <scope>NUCLEOTIDE SEQUENCE</scope>
    <source>
        <strain evidence="5">JCM 15325</strain>
    </source>
</reference>
<comment type="similarity">
    <text evidence="1">Belongs to the glycosyltransferase 2 family.</text>
</comment>
<evidence type="ECO:0000259" key="4">
    <source>
        <dbReference type="Pfam" id="PF00535"/>
    </source>
</evidence>
<protein>
    <submittedName>
        <fullName evidence="5">Glycosyl transferase</fullName>
    </submittedName>
</protein>
<dbReference type="Proteomes" id="UP000654670">
    <property type="component" value="Unassembled WGS sequence"/>
</dbReference>
<dbReference type="InterPro" id="IPR001173">
    <property type="entry name" value="Glyco_trans_2-like"/>
</dbReference>
<organism evidence="5 6">
    <name type="scientific">Sporolactobacillus putidus</name>
    <dbReference type="NCBI Taxonomy" id="492735"/>
    <lineage>
        <taxon>Bacteria</taxon>
        <taxon>Bacillati</taxon>
        <taxon>Bacillota</taxon>
        <taxon>Bacilli</taxon>
        <taxon>Bacillales</taxon>
        <taxon>Sporolactobacillaceae</taxon>
        <taxon>Sporolactobacillus</taxon>
    </lineage>
</organism>
<accession>A0A917S1N8</accession>
<sequence>MTEIKVSIIIPVYNSEKFLAKCLDSVVGQTMKEKEIIVVNDGSTDGSQQIIDDYAVRYMDIVRVTQENAGQGAARNRALDLARGEYVAFVDSDDYIDRNALEILYNEARGEHCDVVLFNWNKVDVGGYVLEFRDHSRFDNRLFYRDGVVQEFLINNQALIEGFSWNKFIKRDLFETFHIRYPNLKFEDIPTMFQILTKTEKCKYLNKTLYHYVSNEDSTVHSMNESNVRDFVVAINLIGDILAEENIDRLFEREYFVYKSNHLLREYGRSYETVQSSEELLKLFKKNLGQITWKQCLASSKDLKLMGKLFFYKIGLLHLFIFFYHKWKPIH</sequence>
<dbReference type="InterPro" id="IPR029044">
    <property type="entry name" value="Nucleotide-diphossugar_trans"/>
</dbReference>
<gene>
    <name evidence="5" type="primary">csp2K</name>
    <name evidence="5" type="ORF">GCM10007968_13580</name>
</gene>
<evidence type="ECO:0000256" key="3">
    <source>
        <dbReference type="ARBA" id="ARBA00022679"/>
    </source>
</evidence>
<dbReference type="RefSeq" id="WP_188802329.1">
    <property type="nucleotide sequence ID" value="NZ_BMOK01000004.1"/>
</dbReference>
<comment type="caution">
    <text evidence="5">The sequence shown here is derived from an EMBL/GenBank/DDBJ whole genome shotgun (WGS) entry which is preliminary data.</text>
</comment>
<proteinExistence type="inferred from homology"/>